<reference evidence="4 5" key="1">
    <citation type="submission" date="2023-11" db="EMBL/GenBank/DDBJ databases">
        <authorList>
            <person name="Hedman E."/>
            <person name="Englund M."/>
            <person name="Stromberg M."/>
            <person name="Nyberg Akerstrom W."/>
            <person name="Nylinder S."/>
            <person name="Jareborg N."/>
            <person name="Kallberg Y."/>
            <person name="Kronander E."/>
        </authorList>
    </citation>
    <scope>NUCLEOTIDE SEQUENCE [LARGE SCALE GENOMIC DNA]</scope>
</reference>
<accession>A0AAV1KEX6</accession>
<name>A0AAV1KEX6_9NEOP</name>
<dbReference type="SUPFAM" id="SSF52540">
    <property type="entry name" value="P-loop containing nucleoside triphosphate hydrolases"/>
    <property type="match status" value="1"/>
</dbReference>
<comment type="caution">
    <text evidence="4">The sequence shown here is derived from an EMBL/GenBank/DDBJ whole genome shotgun (WGS) entry which is preliminary data.</text>
</comment>
<evidence type="ECO:0000256" key="2">
    <source>
        <dbReference type="ARBA" id="ARBA00022679"/>
    </source>
</evidence>
<dbReference type="Gene3D" id="3.40.50.300">
    <property type="entry name" value="P-loop containing nucleotide triphosphate hydrolases"/>
    <property type="match status" value="1"/>
</dbReference>
<proteinExistence type="inferred from homology"/>
<dbReference type="PANTHER" id="PTHR11783">
    <property type="entry name" value="SULFOTRANSFERASE SULT"/>
    <property type="match status" value="1"/>
</dbReference>
<organism evidence="4 5">
    <name type="scientific">Parnassius mnemosyne</name>
    <name type="common">clouded apollo</name>
    <dbReference type="NCBI Taxonomy" id="213953"/>
    <lineage>
        <taxon>Eukaryota</taxon>
        <taxon>Metazoa</taxon>
        <taxon>Ecdysozoa</taxon>
        <taxon>Arthropoda</taxon>
        <taxon>Hexapoda</taxon>
        <taxon>Insecta</taxon>
        <taxon>Pterygota</taxon>
        <taxon>Neoptera</taxon>
        <taxon>Endopterygota</taxon>
        <taxon>Lepidoptera</taxon>
        <taxon>Glossata</taxon>
        <taxon>Ditrysia</taxon>
        <taxon>Papilionoidea</taxon>
        <taxon>Papilionidae</taxon>
        <taxon>Parnassiinae</taxon>
        <taxon>Parnassini</taxon>
        <taxon>Parnassius</taxon>
        <taxon>Driopa</taxon>
    </lineage>
</organism>
<dbReference type="Pfam" id="PF00685">
    <property type="entry name" value="Sulfotransfer_1"/>
    <property type="match status" value="1"/>
</dbReference>
<evidence type="ECO:0000313" key="4">
    <source>
        <dbReference type="EMBL" id="CAK1581631.1"/>
    </source>
</evidence>
<keyword evidence="5" id="KW-1185">Reference proteome</keyword>
<keyword evidence="2" id="KW-0808">Transferase</keyword>
<dbReference type="InterPro" id="IPR027417">
    <property type="entry name" value="P-loop_NTPase"/>
</dbReference>
<evidence type="ECO:0000313" key="5">
    <source>
        <dbReference type="Proteomes" id="UP001314205"/>
    </source>
</evidence>
<evidence type="ECO:0000259" key="3">
    <source>
        <dbReference type="Pfam" id="PF00685"/>
    </source>
</evidence>
<feature type="domain" description="Sulfotransferase" evidence="3">
    <location>
        <begin position="1"/>
        <end position="106"/>
    </location>
</feature>
<comment type="similarity">
    <text evidence="1">Belongs to the sulfotransferase 1 family.</text>
</comment>
<dbReference type="InterPro" id="IPR000863">
    <property type="entry name" value="Sulfotransferase_dom"/>
</dbReference>
<dbReference type="GO" id="GO:0008146">
    <property type="term" value="F:sulfotransferase activity"/>
    <property type="evidence" value="ECO:0007669"/>
    <property type="project" value="InterPro"/>
</dbReference>
<protein>
    <recommendedName>
        <fullName evidence="3">Sulfotransferase domain-containing protein</fullName>
    </recommendedName>
</protein>
<dbReference type="EMBL" id="CAVLGL010000035">
    <property type="protein sequence ID" value="CAK1581631.1"/>
    <property type="molecule type" value="Genomic_DNA"/>
</dbReference>
<gene>
    <name evidence="4" type="ORF">PARMNEM_LOCUS3271</name>
</gene>
<sequence>MRNHPNMLFLFYEDLSKDLPACVRRIAKFLDKEITEEQIEKLCEHLNIDNFKKNKSVNFDNLNDAGLLNEKESFIRKGNVGGWRDYFDEEMTEQADRWIEENLRDTDVRFPQ</sequence>
<evidence type="ECO:0000256" key="1">
    <source>
        <dbReference type="ARBA" id="ARBA00005771"/>
    </source>
</evidence>
<dbReference type="AlphaFoldDB" id="A0AAV1KEX6"/>
<dbReference type="Proteomes" id="UP001314205">
    <property type="component" value="Unassembled WGS sequence"/>
</dbReference>